<dbReference type="Proteomes" id="UP001652628">
    <property type="component" value="Chromosome 2"/>
</dbReference>
<feature type="compositionally biased region" description="Low complexity" evidence="1">
    <location>
        <begin position="118"/>
        <end position="129"/>
    </location>
</feature>
<feature type="compositionally biased region" description="Low complexity" evidence="1">
    <location>
        <begin position="213"/>
        <end position="230"/>
    </location>
</feature>
<keyword evidence="2" id="KW-1185">Reference proteome</keyword>
<organism evidence="2 3">
    <name type="scientific">Drosophila suzukii</name>
    <name type="common">Spotted-wing drosophila fruit fly</name>
    <dbReference type="NCBI Taxonomy" id="28584"/>
    <lineage>
        <taxon>Eukaryota</taxon>
        <taxon>Metazoa</taxon>
        <taxon>Ecdysozoa</taxon>
        <taxon>Arthropoda</taxon>
        <taxon>Hexapoda</taxon>
        <taxon>Insecta</taxon>
        <taxon>Pterygota</taxon>
        <taxon>Neoptera</taxon>
        <taxon>Endopterygota</taxon>
        <taxon>Diptera</taxon>
        <taxon>Brachycera</taxon>
        <taxon>Muscomorpha</taxon>
        <taxon>Ephydroidea</taxon>
        <taxon>Drosophilidae</taxon>
        <taxon>Drosophila</taxon>
        <taxon>Sophophora</taxon>
    </lineage>
</organism>
<feature type="compositionally biased region" description="Pro residues" evidence="1">
    <location>
        <begin position="54"/>
        <end position="63"/>
    </location>
</feature>
<dbReference type="RefSeq" id="XP_070854622.1">
    <property type="nucleotide sequence ID" value="XM_070998521.1"/>
</dbReference>
<feature type="compositionally biased region" description="Low complexity" evidence="1">
    <location>
        <begin position="167"/>
        <end position="176"/>
    </location>
</feature>
<gene>
    <name evidence="3" type="primary">LOC139354300</name>
</gene>
<feature type="compositionally biased region" description="Pro residues" evidence="1">
    <location>
        <begin position="74"/>
        <end position="87"/>
    </location>
</feature>
<reference evidence="3" key="1">
    <citation type="submission" date="2025-08" db="UniProtKB">
        <authorList>
            <consortium name="RefSeq"/>
        </authorList>
    </citation>
    <scope>IDENTIFICATION</scope>
</reference>
<feature type="compositionally biased region" description="Pro residues" evidence="1">
    <location>
        <begin position="26"/>
        <end position="43"/>
    </location>
</feature>
<feature type="compositionally biased region" description="Low complexity" evidence="1">
    <location>
        <begin position="88"/>
        <end position="100"/>
    </location>
</feature>
<accession>A0ABM4TXD5</accession>
<protein>
    <submittedName>
        <fullName evidence="3">Uncharacterized protein</fullName>
    </submittedName>
</protein>
<evidence type="ECO:0000313" key="2">
    <source>
        <dbReference type="Proteomes" id="UP001652628"/>
    </source>
</evidence>
<evidence type="ECO:0000256" key="1">
    <source>
        <dbReference type="SAM" id="MobiDB-lite"/>
    </source>
</evidence>
<proteinExistence type="predicted"/>
<sequence length="326" mass="37436">MEESPEWRAQLRTAEKEEQQLWENPGYPPTPRYAPEPCIPPPEVAEDWVSSPPRWLPEIPPTPRYEGSPQWTPARPPTPRFEQPPPQQQLEKIQRQQLEQPQREQPPPQQHQRERRQQQQTDPPQQQPENPTGQHIRTDIPAAHVSQSTRTFVAEGVRRRQQTVVWTWPEGPAEETAATEEPRIWEESTPRVIPLDPRTRGRPEPWRPPTPSTGPTTPASAATDGPTAAPEQEEPLERGPWVWPEPVYSGRPPLRRQHSAPKITKVVARPKLVRMMSAPESQRLREIAEHEWPERGPHHGRQAQRARIERGSRVLSPVGARGHESV</sequence>
<dbReference type="GeneID" id="139354300"/>
<feature type="compositionally biased region" description="Basic and acidic residues" evidence="1">
    <location>
        <begin position="180"/>
        <end position="189"/>
    </location>
</feature>
<feature type="region of interest" description="Disordered" evidence="1">
    <location>
        <begin position="290"/>
        <end position="326"/>
    </location>
</feature>
<name>A0ABM4TXD5_DROSZ</name>
<feature type="region of interest" description="Disordered" evidence="1">
    <location>
        <begin position="1"/>
        <end position="262"/>
    </location>
</feature>
<evidence type="ECO:0000313" key="3">
    <source>
        <dbReference type="RefSeq" id="XP_070854622.1"/>
    </source>
</evidence>